<dbReference type="Gene3D" id="3.10.450.50">
    <property type="match status" value="1"/>
</dbReference>
<dbReference type="Pfam" id="PF07366">
    <property type="entry name" value="SnoaL"/>
    <property type="match status" value="1"/>
</dbReference>
<dbReference type="InterPro" id="IPR009959">
    <property type="entry name" value="Cyclase_SnoaL-like"/>
</dbReference>
<dbReference type="EMBL" id="CP055153">
    <property type="protein sequence ID" value="QMU31532.1"/>
    <property type="molecule type" value="Genomic_DNA"/>
</dbReference>
<proteinExistence type="predicted"/>
<reference evidence="1 2" key="2">
    <citation type="submission" date="2020-08" db="EMBL/GenBank/DDBJ databases">
        <title>Adhaeribacter dokdonensis sp. nov., isolated from the rhizosphere of Elymus tsukushiensis, a plant native to the Dokdo Islands, Republic of Korea.</title>
        <authorList>
            <person name="Ghim S.Y."/>
        </authorList>
    </citation>
    <scope>NUCLEOTIDE SEQUENCE [LARGE SCALE GENOMIC DNA]</scope>
    <source>
        <strain evidence="1 2">KUDC8001</strain>
    </source>
</reference>
<evidence type="ECO:0000313" key="1">
    <source>
        <dbReference type="EMBL" id="QMU31532.1"/>
    </source>
</evidence>
<organism evidence="1 2">
    <name type="scientific">Adhaeribacter radiodurans</name>
    <dbReference type="NCBI Taxonomy" id="2745197"/>
    <lineage>
        <taxon>Bacteria</taxon>
        <taxon>Pseudomonadati</taxon>
        <taxon>Bacteroidota</taxon>
        <taxon>Cytophagia</taxon>
        <taxon>Cytophagales</taxon>
        <taxon>Hymenobacteraceae</taxon>
        <taxon>Adhaeribacter</taxon>
    </lineage>
</organism>
<accession>A0A7L7LF91</accession>
<dbReference type="InterPro" id="IPR032710">
    <property type="entry name" value="NTF2-like_dom_sf"/>
</dbReference>
<gene>
    <name evidence="1" type="ORF">HUW48_11715</name>
</gene>
<reference evidence="1 2" key="1">
    <citation type="submission" date="2020-06" db="EMBL/GenBank/DDBJ databases">
        <authorList>
            <person name="Hwang Y.J."/>
        </authorList>
    </citation>
    <scope>NUCLEOTIDE SEQUENCE [LARGE SCALE GENOMIC DNA]</scope>
    <source>
        <strain evidence="1 2">KUDC8001</strain>
    </source>
</reference>
<dbReference type="PANTHER" id="PTHR38436">
    <property type="entry name" value="POLYKETIDE CYCLASE SNOAL-LIKE DOMAIN"/>
    <property type="match status" value="1"/>
</dbReference>
<sequence>MILDVTSNKEIVKAFLTEVRSGKTPDNANLYLAETVLAHQVNAENETTVKRTPENYADHVREFLTQYGDYSFQITELLAEGDKVYARWKQTGHHLTNLDGYAPTGKPLIEIASAVYRVQNGKIVEYWIQIDRFGFEQQLKQHAGK</sequence>
<name>A0A7L7LF91_9BACT</name>
<protein>
    <submittedName>
        <fullName evidence="1">Ester cyclase</fullName>
    </submittedName>
</protein>
<dbReference type="GO" id="GO:0030638">
    <property type="term" value="P:polyketide metabolic process"/>
    <property type="evidence" value="ECO:0007669"/>
    <property type="project" value="InterPro"/>
</dbReference>
<dbReference type="KEGG" id="add:HUW48_11715"/>
<dbReference type="SUPFAM" id="SSF54427">
    <property type="entry name" value="NTF2-like"/>
    <property type="match status" value="1"/>
</dbReference>
<dbReference type="Proteomes" id="UP000514509">
    <property type="component" value="Chromosome"/>
</dbReference>
<dbReference type="AlphaFoldDB" id="A0A7L7LF91"/>
<keyword evidence="2" id="KW-1185">Reference proteome</keyword>
<dbReference type="PANTHER" id="PTHR38436:SF1">
    <property type="entry name" value="ESTER CYCLASE"/>
    <property type="match status" value="1"/>
</dbReference>
<evidence type="ECO:0000313" key="2">
    <source>
        <dbReference type="Proteomes" id="UP000514509"/>
    </source>
</evidence>